<feature type="compositionally biased region" description="Low complexity" evidence="1">
    <location>
        <begin position="25"/>
        <end position="38"/>
    </location>
</feature>
<reference evidence="3" key="1">
    <citation type="journal article" date="2024" name="Algal Res.">
        <title>Biochemical, toxicological and genomic investigation of a high-biomass producing Limnothrix strain isolated from Italian shallow drinking water reservoir.</title>
        <authorList>
            <person name="Simonazzi M."/>
            <person name="Shishido T.K."/>
            <person name="Delbaje E."/>
            <person name="Wahlsten M."/>
            <person name="Fewer D.P."/>
            <person name="Sivonen K."/>
            <person name="Pezzolesi L."/>
            <person name="Pistocchi R."/>
        </authorList>
    </citation>
    <scope>NUCLEOTIDE SEQUENCE [LARGE SCALE GENOMIC DNA]</scope>
    <source>
        <strain evidence="3">LRLZ20PSL1</strain>
    </source>
</reference>
<dbReference type="EMBL" id="JAZAQF010000078">
    <property type="protein sequence ID" value="MFG3818615.1"/>
    <property type="molecule type" value="Genomic_DNA"/>
</dbReference>
<dbReference type="Proteomes" id="UP001604335">
    <property type="component" value="Unassembled WGS sequence"/>
</dbReference>
<evidence type="ECO:0000313" key="3">
    <source>
        <dbReference type="Proteomes" id="UP001604335"/>
    </source>
</evidence>
<keyword evidence="3" id="KW-1185">Reference proteome</keyword>
<organism evidence="2 3">
    <name type="scientific">Limnothrix redekei LRLZ20PSL1</name>
    <dbReference type="NCBI Taxonomy" id="3112953"/>
    <lineage>
        <taxon>Bacteria</taxon>
        <taxon>Bacillati</taxon>
        <taxon>Cyanobacteriota</taxon>
        <taxon>Cyanophyceae</taxon>
        <taxon>Pseudanabaenales</taxon>
        <taxon>Pseudanabaenaceae</taxon>
        <taxon>Limnothrix</taxon>
    </lineage>
</organism>
<gene>
    <name evidence="2" type="ORF">VPK24_13270</name>
</gene>
<proteinExistence type="predicted"/>
<dbReference type="RefSeq" id="WP_393014056.1">
    <property type="nucleotide sequence ID" value="NZ_JAZAQF010000078.1"/>
</dbReference>
<name>A0ABW7CEU0_9CYAN</name>
<comment type="caution">
    <text evidence="2">The sequence shown here is derived from an EMBL/GenBank/DDBJ whole genome shotgun (WGS) entry which is preliminary data.</text>
</comment>
<evidence type="ECO:0000313" key="2">
    <source>
        <dbReference type="EMBL" id="MFG3818615.1"/>
    </source>
</evidence>
<sequence>MLQGVVARSCETAQGETARGETTRGETTQGETTQGETAFWRKVALGGVPNDNHQGPAQIHGPTILGKGGVNREATGRSNRGR</sequence>
<accession>A0ABW7CEU0</accession>
<evidence type="ECO:0000256" key="1">
    <source>
        <dbReference type="SAM" id="MobiDB-lite"/>
    </source>
</evidence>
<feature type="region of interest" description="Disordered" evidence="1">
    <location>
        <begin position="1"/>
        <end position="82"/>
    </location>
</feature>
<protein>
    <submittedName>
        <fullName evidence="2">Uncharacterized protein</fullName>
    </submittedName>
</protein>